<dbReference type="AlphaFoldDB" id="A0AAV5WG42"/>
<dbReference type="Proteomes" id="UP001432322">
    <property type="component" value="Unassembled WGS sequence"/>
</dbReference>
<protein>
    <submittedName>
        <fullName evidence="2">Uncharacterized protein</fullName>
    </submittedName>
</protein>
<dbReference type="InterPro" id="IPR036866">
    <property type="entry name" value="RibonucZ/Hydroxyglut_hydro"/>
</dbReference>
<gene>
    <name evidence="2" type="ORF">PFISCL1PPCAC_22513</name>
</gene>
<feature type="non-terminal residue" evidence="2">
    <location>
        <position position="140"/>
    </location>
</feature>
<feature type="region of interest" description="Disordered" evidence="1">
    <location>
        <begin position="57"/>
        <end position="92"/>
    </location>
</feature>
<dbReference type="EMBL" id="BTSY01000006">
    <property type="protein sequence ID" value="GMT31216.1"/>
    <property type="molecule type" value="Genomic_DNA"/>
</dbReference>
<evidence type="ECO:0000313" key="3">
    <source>
        <dbReference type="Proteomes" id="UP001432322"/>
    </source>
</evidence>
<name>A0AAV5WG42_9BILA</name>
<keyword evidence="3" id="KW-1185">Reference proteome</keyword>
<evidence type="ECO:0000313" key="2">
    <source>
        <dbReference type="EMBL" id="GMT31216.1"/>
    </source>
</evidence>
<sequence length="140" mass="15652">DEAKWRANSQDCVTHQKSREYVWQHADWIVPGHGDVFRMSSHSLRCLTRLRLLKMAPSSSRSISATPLIGRRNGSPGDGSPFRSNQRGVPADRGGLSIDDLILPRGAVSLEVSLVVEEFMRRQMSAENGLTDKIFMKAFL</sequence>
<organism evidence="2 3">
    <name type="scientific">Pristionchus fissidentatus</name>
    <dbReference type="NCBI Taxonomy" id="1538716"/>
    <lineage>
        <taxon>Eukaryota</taxon>
        <taxon>Metazoa</taxon>
        <taxon>Ecdysozoa</taxon>
        <taxon>Nematoda</taxon>
        <taxon>Chromadorea</taxon>
        <taxon>Rhabditida</taxon>
        <taxon>Rhabditina</taxon>
        <taxon>Diplogasteromorpha</taxon>
        <taxon>Diplogasteroidea</taxon>
        <taxon>Neodiplogasteridae</taxon>
        <taxon>Pristionchus</taxon>
    </lineage>
</organism>
<reference evidence="2" key="1">
    <citation type="submission" date="2023-10" db="EMBL/GenBank/DDBJ databases">
        <title>Genome assembly of Pristionchus species.</title>
        <authorList>
            <person name="Yoshida K."/>
            <person name="Sommer R.J."/>
        </authorList>
    </citation>
    <scope>NUCLEOTIDE SEQUENCE</scope>
    <source>
        <strain evidence="2">RS5133</strain>
    </source>
</reference>
<accession>A0AAV5WG42</accession>
<comment type="caution">
    <text evidence="2">The sequence shown here is derived from an EMBL/GenBank/DDBJ whole genome shotgun (WGS) entry which is preliminary data.</text>
</comment>
<evidence type="ECO:0000256" key="1">
    <source>
        <dbReference type="SAM" id="MobiDB-lite"/>
    </source>
</evidence>
<feature type="non-terminal residue" evidence="2">
    <location>
        <position position="1"/>
    </location>
</feature>
<proteinExistence type="predicted"/>
<dbReference type="Gene3D" id="3.60.15.10">
    <property type="entry name" value="Ribonuclease Z/Hydroxyacylglutathione hydrolase-like"/>
    <property type="match status" value="1"/>
</dbReference>